<dbReference type="SMART" id="SM00448">
    <property type="entry name" value="REC"/>
    <property type="match status" value="1"/>
</dbReference>
<keyword evidence="4" id="KW-0804">Transcription</keyword>
<dbReference type="CDD" id="cd17535">
    <property type="entry name" value="REC_NarL-like"/>
    <property type="match status" value="1"/>
</dbReference>
<proteinExistence type="predicted"/>
<dbReference type="Pfam" id="PF00072">
    <property type="entry name" value="Response_reg"/>
    <property type="match status" value="1"/>
</dbReference>
<dbReference type="PANTHER" id="PTHR43214">
    <property type="entry name" value="TWO-COMPONENT RESPONSE REGULATOR"/>
    <property type="match status" value="1"/>
</dbReference>
<evidence type="ECO:0000256" key="2">
    <source>
        <dbReference type="ARBA" id="ARBA00023015"/>
    </source>
</evidence>
<feature type="domain" description="HTH luxR-type" evidence="6">
    <location>
        <begin position="181"/>
        <end position="246"/>
    </location>
</feature>
<dbReference type="InterPro" id="IPR058245">
    <property type="entry name" value="NreC/VraR/RcsB-like_REC"/>
</dbReference>
<protein>
    <submittedName>
        <fullName evidence="8">Response regulator transcription factor</fullName>
    </submittedName>
</protein>
<evidence type="ECO:0000259" key="7">
    <source>
        <dbReference type="PROSITE" id="PS50110"/>
    </source>
</evidence>
<dbReference type="Gene3D" id="3.40.50.2300">
    <property type="match status" value="1"/>
</dbReference>
<evidence type="ECO:0000256" key="3">
    <source>
        <dbReference type="ARBA" id="ARBA00023125"/>
    </source>
</evidence>
<sequence>MSSQVYEPSPPAREDIAVVDAAGAGGPTHPGSSIRVFMADDDDGFLRAYKKFFAKVPDIDLVGTADTGKGMVKRLAASEPDVLLLDIEMPGPSGIDVVRDLRRNSLSTRTVMLTSFDHDEYVHEALRFGASGFLLKSASPVRILSAIRAVHAGHASLALDVTSRLFGRLSAGGGAAPAGPPDGGHPSFTEQQIKICRLLAAGHRSQDIAAELHLSNETVRTYLRRMFEKFGAKNRTHLVVLAYEAGVLG</sequence>
<dbReference type="PRINTS" id="PR00038">
    <property type="entry name" value="HTHLUXR"/>
</dbReference>
<keyword evidence="9" id="KW-1185">Reference proteome</keyword>
<dbReference type="SMART" id="SM00421">
    <property type="entry name" value="HTH_LUXR"/>
    <property type="match status" value="1"/>
</dbReference>
<dbReference type="InterPro" id="IPR000792">
    <property type="entry name" value="Tscrpt_reg_LuxR_C"/>
</dbReference>
<keyword evidence="2" id="KW-0805">Transcription regulation</keyword>
<dbReference type="PROSITE" id="PS50110">
    <property type="entry name" value="RESPONSE_REGULATORY"/>
    <property type="match status" value="1"/>
</dbReference>
<dbReference type="InterPro" id="IPR001789">
    <property type="entry name" value="Sig_transdc_resp-reg_receiver"/>
</dbReference>
<dbReference type="Proteomes" id="UP001432401">
    <property type="component" value="Unassembled WGS sequence"/>
</dbReference>
<dbReference type="InterPro" id="IPR016032">
    <property type="entry name" value="Sig_transdc_resp-reg_C-effctor"/>
</dbReference>
<dbReference type="CDD" id="cd06170">
    <property type="entry name" value="LuxR_C_like"/>
    <property type="match status" value="1"/>
</dbReference>
<comment type="caution">
    <text evidence="8">The sequence shown here is derived from an EMBL/GenBank/DDBJ whole genome shotgun (WGS) entry which is preliminary data.</text>
</comment>
<dbReference type="InterPro" id="IPR039420">
    <property type="entry name" value="WalR-like"/>
</dbReference>
<evidence type="ECO:0000313" key="9">
    <source>
        <dbReference type="Proteomes" id="UP001432401"/>
    </source>
</evidence>
<evidence type="ECO:0000256" key="1">
    <source>
        <dbReference type="ARBA" id="ARBA00022553"/>
    </source>
</evidence>
<organism evidence="8 9">
    <name type="scientific">Nocardiopsis tropica</name>
    <dbReference type="NCBI Taxonomy" id="109330"/>
    <lineage>
        <taxon>Bacteria</taxon>
        <taxon>Bacillati</taxon>
        <taxon>Actinomycetota</taxon>
        <taxon>Actinomycetes</taxon>
        <taxon>Streptosporangiales</taxon>
        <taxon>Nocardiopsidaceae</taxon>
        <taxon>Nocardiopsis</taxon>
    </lineage>
</organism>
<gene>
    <name evidence="8" type="ORF">ABUK86_09695</name>
</gene>
<feature type="modified residue" description="4-aspartylphosphate" evidence="5">
    <location>
        <position position="86"/>
    </location>
</feature>
<dbReference type="InterPro" id="IPR011006">
    <property type="entry name" value="CheY-like_superfamily"/>
</dbReference>
<keyword evidence="1 5" id="KW-0597">Phosphoprotein</keyword>
<evidence type="ECO:0000256" key="4">
    <source>
        <dbReference type="ARBA" id="ARBA00023163"/>
    </source>
</evidence>
<keyword evidence="3" id="KW-0238">DNA-binding</keyword>
<dbReference type="PROSITE" id="PS50043">
    <property type="entry name" value="HTH_LUXR_2"/>
    <property type="match status" value="1"/>
</dbReference>
<dbReference type="SUPFAM" id="SSF46894">
    <property type="entry name" value="C-terminal effector domain of the bipartite response regulators"/>
    <property type="match status" value="1"/>
</dbReference>
<name>A0ABV1ZSH2_9ACTN</name>
<dbReference type="PANTHER" id="PTHR43214:SF24">
    <property type="entry name" value="TRANSCRIPTIONAL REGULATORY PROTEIN NARL-RELATED"/>
    <property type="match status" value="1"/>
</dbReference>
<dbReference type="PROSITE" id="PS00622">
    <property type="entry name" value="HTH_LUXR_1"/>
    <property type="match status" value="1"/>
</dbReference>
<evidence type="ECO:0000256" key="5">
    <source>
        <dbReference type="PROSITE-ProRule" id="PRU00169"/>
    </source>
</evidence>
<reference evidence="8 9" key="1">
    <citation type="submission" date="2024-06" db="EMBL/GenBank/DDBJ databases">
        <authorList>
            <person name="Bataeva Y.V."/>
            <person name="Grigorian L.N."/>
            <person name="Solomentsev V.I."/>
        </authorList>
    </citation>
    <scope>NUCLEOTIDE SEQUENCE [LARGE SCALE GENOMIC DNA]</scope>
    <source>
        <strain evidence="9">SCPM-O-B-12605 (RCAM04882)</strain>
    </source>
</reference>
<feature type="domain" description="Response regulatory" evidence="7">
    <location>
        <begin position="35"/>
        <end position="151"/>
    </location>
</feature>
<dbReference type="Pfam" id="PF00196">
    <property type="entry name" value="GerE"/>
    <property type="match status" value="1"/>
</dbReference>
<dbReference type="RefSeq" id="WP_344182527.1">
    <property type="nucleotide sequence ID" value="NZ_JBEQNA010000005.1"/>
</dbReference>
<dbReference type="SUPFAM" id="SSF52172">
    <property type="entry name" value="CheY-like"/>
    <property type="match status" value="1"/>
</dbReference>
<accession>A0ABV1ZSH2</accession>
<evidence type="ECO:0000259" key="6">
    <source>
        <dbReference type="PROSITE" id="PS50043"/>
    </source>
</evidence>
<evidence type="ECO:0000313" key="8">
    <source>
        <dbReference type="EMBL" id="MES0834050.1"/>
    </source>
</evidence>
<dbReference type="EMBL" id="JBEQNB010000004">
    <property type="protein sequence ID" value="MES0834050.1"/>
    <property type="molecule type" value="Genomic_DNA"/>
</dbReference>